<feature type="signal peptide" evidence="1">
    <location>
        <begin position="1"/>
        <end position="19"/>
    </location>
</feature>
<evidence type="ECO:0000256" key="1">
    <source>
        <dbReference type="SAM" id="SignalP"/>
    </source>
</evidence>
<protein>
    <recommendedName>
        <fullName evidence="4">Outer membrane protein beta-barrel domain-containing protein</fullName>
    </recommendedName>
</protein>
<sequence length="170" mass="18238">MKIKILLLTLSIASCSTFANDVSFSIGGGYPYLVIPEVSLSTNDDTQRWYANYKLGLDDGFSAGFEQAVSDNKKHAFGALVGAIGARDTDQKCESSTNDDIASEFGNIIGCVISGIFDEETTNGVGLTYSYNFNGLNNSGFRLELDIGYGKASDSNEKRADGGISLSYEF</sequence>
<keyword evidence="1" id="KW-0732">Signal</keyword>
<dbReference type="STRING" id="247523.B0W48_11220"/>
<feature type="chain" id="PRO_5012320542" description="Outer membrane protein beta-barrel domain-containing protein" evidence="1">
    <location>
        <begin position="20"/>
        <end position="170"/>
    </location>
</feature>
<evidence type="ECO:0000313" key="2">
    <source>
        <dbReference type="EMBL" id="AQQ00316.1"/>
    </source>
</evidence>
<reference evidence="2 3" key="1">
    <citation type="submission" date="2017-02" db="EMBL/GenBank/DDBJ databases">
        <title>Complete genome sequence of the cold-active Pseudoalteromonas aliena strain EH1 isolated from Arctic seawater.</title>
        <authorList>
            <person name="Kim E."/>
            <person name="Heo E."/>
            <person name="Kim H."/>
            <person name="Kim D."/>
        </authorList>
    </citation>
    <scope>NUCLEOTIDE SEQUENCE [LARGE SCALE GENOMIC DNA]</scope>
    <source>
        <strain evidence="2 3">EH1</strain>
    </source>
</reference>
<dbReference type="KEGG" id="paln:B0W48_11220"/>
<dbReference type="EMBL" id="CP019628">
    <property type="protein sequence ID" value="AQQ00316.1"/>
    <property type="molecule type" value="Genomic_DNA"/>
</dbReference>
<evidence type="ECO:0000313" key="3">
    <source>
        <dbReference type="Proteomes" id="UP000188243"/>
    </source>
</evidence>
<dbReference type="RefSeq" id="WP_077537015.1">
    <property type="nucleotide sequence ID" value="NZ_CP019628.1"/>
</dbReference>
<dbReference type="Proteomes" id="UP000188243">
    <property type="component" value="Chromosome"/>
</dbReference>
<dbReference type="PROSITE" id="PS51257">
    <property type="entry name" value="PROKAR_LIPOPROTEIN"/>
    <property type="match status" value="1"/>
</dbReference>
<accession>A0A1Q2GYW1</accession>
<organism evidence="2 3">
    <name type="scientific">Pseudoalteromonas aliena</name>
    <dbReference type="NCBI Taxonomy" id="247523"/>
    <lineage>
        <taxon>Bacteria</taxon>
        <taxon>Pseudomonadati</taxon>
        <taxon>Pseudomonadota</taxon>
        <taxon>Gammaproteobacteria</taxon>
        <taxon>Alteromonadales</taxon>
        <taxon>Pseudoalteromonadaceae</taxon>
        <taxon>Pseudoalteromonas</taxon>
    </lineage>
</organism>
<name>A0A1Q2GYW1_9GAMM</name>
<dbReference type="AlphaFoldDB" id="A0A1Q2GYW1"/>
<evidence type="ECO:0008006" key="4">
    <source>
        <dbReference type="Google" id="ProtNLM"/>
    </source>
</evidence>
<gene>
    <name evidence="2" type="ORF">B0W48_11220</name>
</gene>
<proteinExistence type="predicted"/>